<feature type="compositionally biased region" description="Basic and acidic residues" evidence="1">
    <location>
        <begin position="235"/>
        <end position="245"/>
    </location>
</feature>
<dbReference type="FunCoup" id="A0A1D2VH03">
    <property type="interactions" value="29"/>
</dbReference>
<gene>
    <name evidence="3" type="ORF">ASCRUDRAFT_8489</name>
</gene>
<evidence type="ECO:0000256" key="2">
    <source>
        <dbReference type="SAM" id="Phobius"/>
    </source>
</evidence>
<sequence>MALFSSITLNYFRICFLLSIAYYIIKDPNALLLNNYVIIFGKSLELPIIDNLSSHSNDNLLGLFSVLFIVFALNDLIVIVSLLNVPIFKNLNSTTPTLVIDQDNNRIDPNDSSNLDRYEFNTSNKLYYIYFENLIPFRLLVLFFIIIYSYFSANYYFYNDLVILYCFLEIWINFMIYNSLKQEKELRVRNFGRDYIYEKELNENNFIKEDDQNQSESDSDSDNESNDLDGNTDGWDNKFEEPIRL</sequence>
<feature type="compositionally biased region" description="Acidic residues" evidence="1">
    <location>
        <begin position="217"/>
        <end position="227"/>
    </location>
</feature>
<proteinExistence type="predicted"/>
<feature type="transmembrane region" description="Helical" evidence="2">
    <location>
        <begin position="162"/>
        <end position="180"/>
    </location>
</feature>
<accession>A0A1D2VH03</accession>
<dbReference type="InParanoid" id="A0A1D2VH03"/>
<feature type="transmembrane region" description="Helical" evidence="2">
    <location>
        <begin position="60"/>
        <end position="83"/>
    </location>
</feature>
<evidence type="ECO:0000256" key="1">
    <source>
        <dbReference type="SAM" id="MobiDB-lite"/>
    </source>
</evidence>
<dbReference type="PANTHER" id="PTHR28029">
    <property type="entry name" value="PROTEIN ILM1"/>
    <property type="match status" value="1"/>
</dbReference>
<dbReference type="Pfam" id="PF10311">
    <property type="entry name" value="Ilm1"/>
    <property type="match status" value="1"/>
</dbReference>
<dbReference type="PANTHER" id="PTHR28029:SF1">
    <property type="entry name" value="PROTEIN ILM1"/>
    <property type="match status" value="1"/>
</dbReference>
<dbReference type="RefSeq" id="XP_020047223.1">
    <property type="nucleotide sequence ID" value="XM_020194880.1"/>
</dbReference>
<keyword evidence="4" id="KW-1185">Reference proteome</keyword>
<dbReference type="Proteomes" id="UP000095038">
    <property type="component" value="Unassembled WGS sequence"/>
</dbReference>
<reference evidence="4" key="1">
    <citation type="submission" date="2016-05" db="EMBL/GenBank/DDBJ databases">
        <title>Comparative genomics of biotechnologically important yeasts.</title>
        <authorList>
            <consortium name="DOE Joint Genome Institute"/>
            <person name="Riley R."/>
            <person name="Haridas S."/>
            <person name="Wolfe K.H."/>
            <person name="Lopes M.R."/>
            <person name="Hittinger C.T."/>
            <person name="Goker M."/>
            <person name="Salamov A."/>
            <person name="Wisecaver J."/>
            <person name="Long T.M."/>
            <person name="Aerts A.L."/>
            <person name="Barry K."/>
            <person name="Choi C."/>
            <person name="Clum A."/>
            <person name="Coughlan A.Y."/>
            <person name="Deshpande S."/>
            <person name="Douglass A.P."/>
            <person name="Hanson S.J."/>
            <person name="Klenk H.-P."/>
            <person name="Labutti K."/>
            <person name="Lapidus A."/>
            <person name="Lindquist E."/>
            <person name="Lipzen A."/>
            <person name="Meier-Kolthoff J.P."/>
            <person name="Ohm R.A."/>
            <person name="Otillar R.P."/>
            <person name="Pangilinan J."/>
            <person name="Peng Y."/>
            <person name="Rokas A."/>
            <person name="Rosa C.A."/>
            <person name="Scheuner C."/>
            <person name="Sibirny A.A."/>
            <person name="Slot J.C."/>
            <person name="Stielow J.B."/>
            <person name="Sun H."/>
            <person name="Kurtzman C.P."/>
            <person name="Blackwell M."/>
            <person name="Grigoriev I.V."/>
            <person name="Jeffries T.W."/>
        </authorList>
    </citation>
    <scope>NUCLEOTIDE SEQUENCE [LARGE SCALE GENOMIC DNA]</scope>
    <source>
        <strain evidence="4">DSM 1968</strain>
    </source>
</reference>
<dbReference type="GeneID" id="30968516"/>
<evidence type="ECO:0000313" key="4">
    <source>
        <dbReference type="Proteomes" id="UP000095038"/>
    </source>
</evidence>
<evidence type="ECO:0000313" key="3">
    <source>
        <dbReference type="EMBL" id="ODV60916.1"/>
    </source>
</evidence>
<feature type="transmembrane region" description="Helical" evidence="2">
    <location>
        <begin position="7"/>
        <end position="25"/>
    </location>
</feature>
<keyword evidence="2" id="KW-1133">Transmembrane helix</keyword>
<name>A0A1D2VH03_9ASCO</name>
<feature type="region of interest" description="Disordered" evidence="1">
    <location>
        <begin position="207"/>
        <end position="245"/>
    </location>
</feature>
<dbReference type="OrthoDB" id="5299849at2759"/>
<keyword evidence="2" id="KW-0812">Transmembrane</keyword>
<feature type="transmembrane region" description="Helical" evidence="2">
    <location>
        <begin position="127"/>
        <end position="150"/>
    </location>
</feature>
<organism evidence="3 4">
    <name type="scientific">Ascoidea rubescens DSM 1968</name>
    <dbReference type="NCBI Taxonomy" id="1344418"/>
    <lineage>
        <taxon>Eukaryota</taxon>
        <taxon>Fungi</taxon>
        <taxon>Dikarya</taxon>
        <taxon>Ascomycota</taxon>
        <taxon>Saccharomycotina</taxon>
        <taxon>Saccharomycetes</taxon>
        <taxon>Ascoideaceae</taxon>
        <taxon>Ascoidea</taxon>
    </lineage>
</organism>
<dbReference type="AlphaFoldDB" id="A0A1D2VH03"/>
<protein>
    <submittedName>
        <fullName evidence="3">Uncharacterized protein</fullName>
    </submittedName>
</protein>
<dbReference type="InterPro" id="IPR018815">
    <property type="entry name" value="Incr_loss_mito_DNA_1"/>
</dbReference>
<dbReference type="EMBL" id="KV454481">
    <property type="protein sequence ID" value="ODV60916.1"/>
    <property type="molecule type" value="Genomic_DNA"/>
</dbReference>
<keyword evidence="2" id="KW-0472">Membrane</keyword>